<keyword evidence="2 6" id="KW-0812">Transmembrane</keyword>
<feature type="transmembrane region" description="Helical" evidence="6">
    <location>
        <begin position="165"/>
        <end position="188"/>
    </location>
</feature>
<feature type="transmembrane region" description="Helical" evidence="6">
    <location>
        <begin position="379"/>
        <end position="397"/>
    </location>
</feature>
<feature type="transmembrane region" description="Helical" evidence="6">
    <location>
        <begin position="194"/>
        <end position="212"/>
    </location>
</feature>
<feature type="domain" description="Major facilitator superfamily (MFS) profile" evidence="7">
    <location>
        <begin position="256"/>
        <end position="443"/>
    </location>
</feature>
<comment type="caution">
    <text evidence="8">The sequence shown here is derived from an EMBL/GenBank/DDBJ whole genome shotgun (WGS) entry which is preliminary data.</text>
</comment>
<dbReference type="SUPFAM" id="SSF103473">
    <property type="entry name" value="MFS general substrate transporter"/>
    <property type="match status" value="2"/>
</dbReference>
<feature type="transmembrane region" description="Helical" evidence="6">
    <location>
        <begin position="127"/>
        <end position="145"/>
    </location>
</feature>
<feature type="transmembrane region" description="Helical" evidence="6">
    <location>
        <begin position="293"/>
        <end position="310"/>
    </location>
</feature>
<feature type="transmembrane region" description="Helical" evidence="6">
    <location>
        <begin position="69"/>
        <end position="91"/>
    </location>
</feature>
<evidence type="ECO:0000256" key="4">
    <source>
        <dbReference type="ARBA" id="ARBA00023136"/>
    </source>
</evidence>
<dbReference type="GO" id="GO:0022857">
    <property type="term" value="F:transmembrane transporter activity"/>
    <property type="evidence" value="ECO:0007669"/>
    <property type="project" value="InterPro"/>
</dbReference>
<organism evidence="8 9">
    <name type="scientific">Streptomyces glebosus</name>
    <dbReference type="NCBI Taxonomy" id="249580"/>
    <lineage>
        <taxon>Bacteria</taxon>
        <taxon>Bacillati</taxon>
        <taxon>Actinomycetota</taxon>
        <taxon>Actinomycetes</taxon>
        <taxon>Kitasatosporales</taxon>
        <taxon>Streptomycetaceae</taxon>
        <taxon>Streptomyces</taxon>
    </lineage>
</organism>
<feature type="compositionally biased region" description="Low complexity" evidence="5">
    <location>
        <begin position="218"/>
        <end position="238"/>
    </location>
</feature>
<dbReference type="PROSITE" id="PS50850">
    <property type="entry name" value="MFS"/>
    <property type="match status" value="1"/>
</dbReference>
<evidence type="ECO:0000256" key="2">
    <source>
        <dbReference type="ARBA" id="ARBA00022692"/>
    </source>
</evidence>
<keyword evidence="9" id="KW-1185">Reference proteome</keyword>
<dbReference type="AlphaFoldDB" id="A0A640T7T6"/>
<dbReference type="InterPro" id="IPR011701">
    <property type="entry name" value="MFS"/>
</dbReference>
<feature type="transmembrane region" description="Helical" evidence="6">
    <location>
        <begin position="37"/>
        <end position="63"/>
    </location>
</feature>
<dbReference type="RefSeq" id="WP_229894194.1">
    <property type="nucleotide sequence ID" value="NZ_BLIO01000001.1"/>
</dbReference>
<proteinExistence type="predicted"/>
<gene>
    <name evidence="8" type="ORF">Sgleb_72970</name>
</gene>
<evidence type="ECO:0000313" key="8">
    <source>
        <dbReference type="EMBL" id="GFE19250.1"/>
    </source>
</evidence>
<protein>
    <submittedName>
        <fullName evidence="8">MFS transporter</fullName>
    </submittedName>
</protein>
<feature type="transmembrane region" description="Helical" evidence="6">
    <location>
        <begin position="409"/>
        <end position="428"/>
    </location>
</feature>
<comment type="subcellular location">
    <subcellularLocation>
        <location evidence="1">Cell membrane</location>
        <topology evidence="1">Multi-pass membrane protein</topology>
    </subcellularLocation>
</comment>
<evidence type="ECO:0000259" key="7">
    <source>
        <dbReference type="PROSITE" id="PS50850"/>
    </source>
</evidence>
<dbReference type="GO" id="GO:0005886">
    <property type="term" value="C:plasma membrane"/>
    <property type="evidence" value="ECO:0007669"/>
    <property type="project" value="UniProtKB-SubCell"/>
</dbReference>
<dbReference type="EMBL" id="BLIO01000001">
    <property type="protein sequence ID" value="GFE19250.1"/>
    <property type="molecule type" value="Genomic_DNA"/>
</dbReference>
<dbReference type="InterPro" id="IPR036259">
    <property type="entry name" value="MFS_trans_sf"/>
</dbReference>
<keyword evidence="3 6" id="KW-1133">Transmembrane helix</keyword>
<feature type="transmembrane region" description="Helical" evidence="6">
    <location>
        <begin position="259"/>
        <end position="281"/>
    </location>
</feature>
<dbReference type="Pfam" id="PF07690">
    <property type="entry name" value="MFS_1"/>
    <property type="match status" value="1"/>
</dbReference>
<feature type="transmembrane region" description="Helical" evidence="6">
    <location>
        <begin position="103"/>
        <end position="121"/>
    </location>
</feature>
<feature type="transmembrane region" description="Helical" evidence="6">
    <location>
        <begin position="322"/>
        <end position="339"/>
    </location>
</feature>
<dbReference type="CDD" id="cd06174">
    <property type="entry name" value="MFS"/>
    <property type="match status" value="1"/>
</dbReference>
<feature type="region of interest" description="Disordered" evidence="5">
    <location>
        <begin position="218"/>
        <end position="244"/>
    </location>
</feature>
<dbReference type="Gene3D" id="1.20.1250.20">
    <property type="entry name" value="MFS general substrate transporter like domains"/>
    <property type="match status" value="2"/>
</dbReference>
<evidence type="ECO:0000256" key="6">
    <source>
        <dbReference type="SAM" id="Phobius"/>
    </source>
</evidence>
<reference evidence="8 9" key="1">
    <citation type="submission" date="2019-12" db="EMBL/GenBank/DDBJ databases">
        <title>Whole genome shotgun sequence of Streptomyces hygroscopicus subsp. glebosus NBRC 13786.</title>
        <authorList>
            <person name="Ichikawa N."/>
            <person name="Kimura A."/>
            <person name="Kitahashi Y."/>
            <person name="Komaki H."/>
            <person name="Tamura T."/>
        </authorList>
    </citation>
    <scope>NUCLEOTIDE SEQUENCE [LARGE SCALE GENOMIC DNA]</scope>
    <source>
        <strain evidence="8 9">NBRC 13786</strain>
    </source>
</reference>
<evidence type="ECO:0000256" key="1">
    <source>
        <dbReference type="ARBA" id="ARBA00004651"/>
    </source>
</evidence>
<evidence type="ECO:0000256" key="5">
    <source>
        <dbReference type="SAM" id="MobiDB-lite"/>
    </source>
</evidence>
<accession>A0A640T7T6</accession>
<evidence type="ECO:0000256" key="3">
    <source>
        <dbReference type="ARBA" id="ARBA00022989"/>
    </source>
</evidence>
<evidence type="ECO:0000313" key="9">
    <source>
        <dbReference type="Proteomes" id="UP000430079"/>
    </source>
</evidence>
<dbReference type="PANTHER" id="PTHR23542:SF1">
    <property type="entry name" value="MAJOR FACILITATOR SUPERFAMILY (MFS) PROFILE DOMAIN-CONTAINING PROTEIN"/>
    <property type="match status" value="1"/>
</dbReference>
<dbReference type="Proteomes" id="UP000430079">
    <property type="component" value="Unassembled WGS sequence"/>
</dbReference>
<dbReference type="InterPro" id="IPR020846">
    <property type="entry name" value="MFS_dom"/>
</dbReference>
<name>A0A640T7T6_9ACTN</name>
<keyword evidence="4 6" id="KW-0472">Membrane</keyword>
<dbReference type="PANTHER" id="PTHR23542">
    <property type="match status" value="1"/>
</dbReference>
<sequence>MPTVRYDELQSKRGTNGEPGSMVATVSKFLRLLQRPYVAGAAGWSVVCRLPVYLMSLALVLVVREQGGSYAQAGLVSALYAVGMAVGGPFVARRMDRTNPRNALLLTGPVYPSALTALVWWTEPATPGQLVLALTAGVALPPGNACMRSLWARIPLAEEERETAYLWEALLAELLITSAPLLFAVLMVTGSARTALTTVAVVGGVGAVGLGTTRLLRTRTAGEGATPPGTAEEGTPPESTGNQAARGVLGPIRNTGMPALLLVMAAASVPVGLMTLAIPAFVDEQGSPGHTGVVYACWGIGSAVGALLLGRSQSERPVHRRFPWLLLAYAGGTALPLLATSEVTLALALAVGSAPIALVSASEMSLVSRLADSDKAAEAFTWASLATVIGDALGQQIGGLLVEPLAARGVFAVAAVVSLAASAGAFAFRGLFAGEPRPAPAPA</sequence>